<proteinExistence type="predicted"/>
<dbReference type="EMBL" id="UOFJ01000050">
    <property type="protein sequence ID" value="VAW61741.1"/>
    <property type="molecule type" value="Genomic_DNA"/>
</dbReference>
<name>A0A3B0X1U4_9ZZZZ</name>
<reference evidence="1" key="1">
    <citation type="submission" date="2018-06" db="EMBL/GenBank/DDBJ databases">
        <authorList>
            <person name="Zhirakovskaya E."/>
        </authorList>
    </citation>
    <scope>NUCLEOTIDE SEQUENCE</scope>
</reference>
<sequence>MTGLGLAGFVGGLATGSPMLAAASGYGLIMNGMNVLKTRKQLEHTNRILLGNSGLKQAMIQITETGDAAVDRQLKSIQKMTEEMTTRYRRSI</sequence>
<evidence type="ECO:0000313" key="1">
    <source>
        <dbReference type="EMBL" id="VAW61741.1"/>
    </source>
</evidence>
<protein>
    <submittedName>
        <fullName evidence="1">Uncharacterized protein</fullName>
    </submittedName>
</protein>
<accession>A0A3B0X1U4</accession>
<dbReference type="AlphaFoldDB" id="A0A3B0X1U4"/>
<gene>
    <name evidence="1" type="ORF">MNBD_GAMMA10-1232</name>
</gene>
<organism evidence="1">
    <name type="scientific">hydrothermal vent metagenome</name>
    <dbReference type="NCBI Taxonomy" id="652676"/>
    <lineage>
        <taxon>unclassified sequences</taxon>
        <taxon>metagenomes</taxon>
        <taxon>ecological metagenomes</taxon>
    </lineage>
</organism>